<feature type="region of interest" description="Disordered" evidence="2">
    <location>
        <begin position="956"/>
        <end position="993"/>
    </location>
</feature>
<dbReference type="InterPro" id="IPR001202">
    <property type="entry name" value="WW_dom"/>
</dbReference>
<dbReference type="SUPFAM" id="SSF51045">
    <property type="entry name" value="WW domain"/>
    <property type="match status" value="1"/>
</dbReference>
<comment type="caution">
    <text evidence="4">The sequence shown here is derived from an EMBL/GenBank/DDBJ whole genome shotgun (WGS) entry which is preliminary data.</text>
</comment>
<feature type="domain" description="WW" evidence="3">
    <location>
        <begin position="56"/>
        <end position="90"/>
    </location>
</feature>
<proteinExistence type="predicted"/>
<dbReference type="EMBL" id="CAKKLH010000001">
    <property type="protein sequence ID" value="CAH0098010.1"/>
    <property type="molecule type" value="Genomic_DNA"/>
</dbReference>
<feature type="coiled-coil region" evidence="1">
    <location>
        <begin position="901"/>
        <end position="928"/>
    </location>
</feature>
<protein>
    <recommendedName>
        <fullName evidence="3">WW domain-containing protein</fullName>
    </recommendedName>
</protein>
<feature type="region of interest" description="Disordered" evidence="2">
    <location>
        <begin position="357"/>
        <end position="388"/>
    </location>
</feature>
<dbReference type="PROSITE" id="PS01159">
    <property type="entry name" value="WW_DOMAIN_1"/>
    <property type="match status" value="1"/>
</dbReference>
<keyword evidence="1" id="KW-0175">Coiled coil</keyword>
<feature type="compositionally biased region" description="Polar residues" evidence="2">
    <location>
        <begin position="289"/>
        <end position="298"/>
    </location>
</feature>
<dbReference type="Gene3D" id="3.30.1470.10">
    <property type="entry name" value="Photosystem I PsaD, reaction center subunit II"/>
    <property type="match status" value="1"/>
</dbReference>
<name>A0A8J2WFX9_9CRUS</name>
<feature type="compositionally biased region" description="Polar residues" evidence="2">
    <location>
        <begin position="867"/>
        <end position="878"/>
    </location>
</feature>
<organism evidence="4 5">
    <name type="scientific">Daphnia galeata</name>
    <dbReference type="NCBI Taxonomy" id="27404"/>
    <lineage>
        <taxon>Eukaryota</taxon>
        <taxon>Metazoa</taxon>
        <taxon>Ecdysozoa</taxon>
        <taxon>Arthropoda</taxon>
        <taxon>Crustacea</taxon>
        <taxon>Branchiopoda</taxon>
        <taxon>Diplostraca</taxon>
        <taxon>Cladocera</taxon>
        <taxon>Anomopoda</taxon>
        <taxon>Daphniidae</taxon>
        <taxon>Daphnia</taxon>
    </lineage>
</organism>
<feature type="compositionally biased region" description="Basic and acidic residues" evidence="2">
    <location>
        <begin position="879"/>
        <end position="896"/>
    </location>
</feature>
<feature type="compositionally biased region" description="Basic and acidic residues" evidence="2">
    <location>
        <begin position="371"/>
        <end position="380"/>
    </location>
</feature>
<dbReference type="InterPro" id="IPR036020">
    <property type="entry name" value="WW_dom_sf"/>
</dbReference>
<feature type="compositionally biased region" description="Polar residues" evidence="2">
    <location>
        <begin position="323"/>
        <end position="343"/>
    </location>
</feature>
<dbReference type="OrthoDB" id="6344460at2759"/>
<evidence type="ECO:0000313" key="5">
    <source>
        <dbReference type="Proteomes" id="UP000789390"/>
    </source>
</evidence>
<feature type="region of interest" description="Disordered" evidence="2">
    <location>
        <begin position="289"/>
        <end position="308"/>
    </location>
</feature>
<feature type="region of interest" description="Disordered" evidence="2">
    <location>
        <begin position="835"/>
        <end position="897"/>
    </location>
</feature>
<feature type="region of interest" description="Disordered" evidence="2">
    <location>
        <begin position="319"/>
        <end position="343"/>
    </location>
</feature>
<feature type="coiled-coil region" evidence="1">
    <location>
        <begin position="759"/>
        <end position="808"/>
    </location>
</feature>
<dbReference type="Proteomes" id="UP000789390">
    <property type="component" value="Unassembled WGS sequence"/>
</dbReference>
<gene>
    <name evidence="4" type="ORF">DGAL_LOCUS57</name>
</gene>
<evidence type="ECO:0000256" key="2">
    <source>
        <dbReference type="SAM" id="MobiDB-lite"/>
    </source>
</evidence>
<dbReference type="PROSITE" id="PS50020">
    <property type="entry name" value="WW_DOMAIN_2"/>
    <property type="match status" value="1"/>
</dbReference>
<sequence length="1123" mass="126698">MNDKLKPSKRVIVYEEFIDGSTIVSDNDIREYSQRLGIDLTVDPTLATSVRDWILQPLPRYWFPCLDTQTGHWFYSNTLNGQSTWHHPLEEIHRNLAKEFFSSQTILGAERENPEGESAEQSMESGFSTKGFGSLSSSITGGVSPVRNPLPRALAPLKRIPKVEPTTNSLATPANPLPPFRSSNLHNEHVREVSFSTFKSGDPISSLLPGDILFENRDRPTTIVTPFNHSVIPLSTSDKFHSSSIDNRLEDHSHHLSTSQMKEIPRYPSAGKGNISPLTIDQSTSKELATSFVSNSEQEPLVQQPKPRVSFTERLAAKKASQRLKSNESSESCLSNPIESDQTSAINSEKKHVHFDLKPNQFRNYTPESSEENKAVDKSPESSSSEDILDLVGDPEFLKPLTDVKCYPATYEEKRWDVSFTSFGLNSANGSPIKVSYGFVDNEEGSNEMVTCFNSEYCPSPLPVSEKSEDVVIEVNATAIPTNHFENQTENEAKRHSTVSELIFELKAVPEVLPLIETDVPTLRENTPTQNIILPFHDEFEKKDKKREINPSEGVFSEVPITDRSMEDNTAKTVKEISTSSPISSKLTVELQAVENANIANLATKSRTPKLIRSLTRSESLEKSILPEQFDPTIVPKVPPCIDFIELVTPEIKSVEPQHHFVQSDDELNINQESSQLHLLLPPAPFSQIIPQTATCTEETVANSIQNKNDDISDAQKASETKNLPLEDWLMMKREMESALETEKKKLESWFSSEIAQIKKQFENELASERERTENLSRLVENAKSEKEELAKREIIRLEETLSHLVEEKTRQVQTRLNSEILQNNSVSLLQRSVERQDANVQTEETPIPVNSLPTEQMAPLLKDGETGTSESNPWKNETYSRWESRDSPPPRRDSRIQCQCDSLQKQVARVEREMQLLKQKNLSFQKNPSTRKKSTPVKAQREPWWLDTDESVTSTTSSVSDWRHSRGRSRSMTNLHATGEVSSGRKSTPFQRARNLLSRSQTPRRTWMEDLSTDHSMGDIPTSTGISSAISTGEWDTVLSSIQKISGDLQEVWSHIGPRPRPLSYLSYQSSLWMPSQSSSQSFITNDRVPLHWSFSGSTAERTQALKLWLQQNKTQYSKPLL</sequence>
<evidence type="ECO:0000259" key="3">
    <source>
        <dbReference type="PROSITE" id="PS50020"/>
    </source>
</evidence>
<feature type="compositionally biased region" description="Polar residues" evidence="2">
    <location>
        <begin position="971"/>
        <end position="991"/>
    </location>
</feature>
<reference evidence="4" key="1">
    <citation type="submission" date="2021-11" db="EMBL/GenBank/DDBJ databases">
        <authorList>
            <person name="Schell T."/>
        </authorList>
    </citation>
    <scope>NUCLEOTIDE SEQUENCE</scope>
    <source>
        <strain evidence="4">M5</strain>
    </source>
</reference>
<dbReference type="AlphaFoldDB" id="A0A8J2WFX9"/>
<evidence type="ECO:0000256" key="1">
    <source>
        <dbReference type="SAM" id="Coils"/>
    </source>
</evidence>
<keyword evidence="5" id="KW-1185">Reference proteome</keyword>
<accession>A0A8J2WFX9</accession>
<evidence type="ECO:0000313" key="4">
    <source>
        <dbReference type="EMBL" id="CAH0098010.1"/>
    </source>
</evidence>